<evidence type="ECO:0000256" key="1">
    <source>
        <dbReference type="SAM" id="Phobius"/>
    </source>
</evidence>
<name>A0A0P1B502_PLAHL</name>
<keyword evidence="3" id="KW-1185">Reference proteome</keyword>
<dbReference type="Proteomes" id="UP000054928">
    <property type="component" value="Unassembled WGS sequence"/>
</dbReference>
<feature type="transmembrane region" description="Helical" evidence="1">
    <location>
        <begin position="76"/>
        <end position="99"/>
    </location>
</feature>
<evidence type="ECO:0000313" key="3">
    <source>
        <dbReference type="Proteomes" id="UP000054928"/>
    </source>
</evidence>
<keyword evidence="1" id="KW-1133">Transmembrane helix</keyword>
<accession>A0A0P1B502</accession>
<keyword evidence="1" id="KW-0472">Membrane</keyword>
<protein>
    <submittedName>
        <fullName evidence="2">Uncharacterized protein</fullName>
    </submittedName>
</protein>
<sequence length="105" mass="12573">MYTELLLYQEGYSIRHFHCEREDWKEYRQKRPINAHLESCYSSLYAQNLYKSFVIPSGKFMNQHSFRREEANKSGIYFFALTMVAAFTCSCWVFCHYTAVVNVIE</sequence>
<dbReference type="RefSeq" id="XP_036263488.1">
    <property type="nucleotide sequence ID" value="XM_036407246.1"/>
</dbReference>
<proteinExistence type="predicted"/>
<reference evidence="3" key="1">
    <citation type="submission" date="2014-09" db="EMBL/GenBank/DDBJ databases">
        <authorList>
            <person name="Sharma Rahul"/>
            <person name="Thines Marco"/>
        </authorList>
    </citation>
    <scope>NUCLEOTIDE SEQUENCE [LARGE SCALE GENOMIC DNA]</scope>
</reference>
<dbReference type="AlphaFoldDB" id="A0A0P1B502"/>
<dbReference type="GeneID" id="59052964"/>
<organism evidence="2 3">
    <name type="scientific">Plasmopara halstedii</name>
    <name type="common">Downy mildew of sunflower</name>
    <dbReference type="NCBI Taxonomy" id="4781"/>
    <lineage>
        <taxon>Eukaryota</taxon>
        <taxon>Sar</taxon>
        <taxon>Stramenopiles</taxon>
        <taxon>Oomycota</taxon>
        <taxon>Peronosporomycetes</taxon>
        <taxon>Peronosporales</taxon>
        <taxon>Peronosporaceae</taxon>
        <taxon>Plasmopara</taxon>
    </lineage>
</organism>
<evidence type="ECO:0000313" key="2">
    <source>
        <dbReference type="EMBL" id="CEG49217.1"/>
    </source>
</evidence>
<dbReference type="EMBL" id="CCYD01003042">
    <property type="protein sequence ID" value="CEG49217.1"/>
    <property type="molecule type" value="Genomic_DNA"/>
</dbReference>
<keyword evidence="1" id="KW-0812">Transmembrane</keyword>